<dbReference type="PROSITE" id="PS51257">
    <property type="entry name" value="PROKAR_LIPOPROTEIN"/>
    <property type="match status" value="1"/>
</dbReference>
<evidence type="ECO:0000259" key="4">
    <source>
        <dbReference type="Pfam" id="PF10531"/>
    </source>
</evidence>
<evidence type="ECO:0000259" key="3">
    <source>
        <dbReference type="Pfam" id="PF02563"/>
    </source>
</evidence>
<dbReference type="InterPro" id="IPR049712">
    <property type="entry name" value="Poly_export"/>
</dbReference>
<reference evidence="5 6" key="1">
    <citation type="submission" date="2017-04" db="EMBL/GenBank/DDBJ databases">
        <authorList>
            <person name="Afonso C.L."/>
            <person name="Miller P.J."/>
            <person name="Scott M.A."/>
            <person name="Spackman E."/>
            <person name="Goraichik I."/>
            <person name="Dimitrov K.M."/>
            <person name="Suarez D.L."/>
            <person name="Swayne D.E."/>
        </authorList>
    </citation>
    <scope>NUCLEOTIDE SEQUENCE [LARGE SCALE GENOMIC DNA]</scope>
    <source>
        <strain evidence="5 6">USBA 355</strain>
    </source>
</reference>
<dbReference type="STRING" id="560819.SAMN05428998_12465"/>
<proteinExistence type="predicted"/>
<evidence type="ECO:0000256" key="1">
    <source>
        <dbReference type="ARBA" id="ARBA00022729"/>
    </source>
</evidence>
<feature type="chain" id="PRO_5012780158" evidence="2">
    <location>
        <begin position="19"/>
        <end position="192"/>
    </location>
</feature>
<dbReference type="PANTHER" id="PTHR33619">
    <property type="entry name" value="POLYSACCHARIDE EXPORT PROTEIN GFCE-RELATED"/>
    <property type="match status" value="1"/>
</dbReference>
<dbReference type="AlphaFoldDB" id="A0A1Y6CGK6"/>
<dbReference type="Gene3D" id="3.10.560.10">
    <property type="entry name" value="Outer membrane lipoprotein wza domain like"/>
    <property type="match status" value="1"/>
</dbReference>
<dbReference type="InterPro" id="IPR019554">
    <property type="entry name" value="Soluble_ligand-bd"/>
</dbReference>
<dbReference type="RefSeq" id="WP_085125115.1">
    <property type="nucleotide sequence ID" value="NZ_FWZX01000024.1"/>
</dbReference>
<dbReference type="EMBL" id="FWZX01000024">
    <property type="protein sequence ID" value="SMF63041.1"/>
    <property type="molecule type" value="Genomic_DNA"/>
</dbReference>
<dbReference type="InterPro" id="IPR003715">
    <property type="entry name" value="Poly_export_N"/>
</dbReference>
<dbReference type="GO" id="GO:0015159">
    <property type="term" value="F:polysaccharide transmembrane transporter activity"/>
    <property type="evidence" value="ECO:0007669"/>
    <property type="project" value="InterPro"/>
</dbReference>
<evidence type="ECO:0000313" key="6">
    <source>
        <dbReference type="Proteomes" id="UP000192917"/>
    </source>
</evidence>
<protein>
    <submittedName>
        <fullName evidence="5">Polysaccharide export outer membrane protein</fullName>
    </submittedName>
</protein>
<dbReference type="Pfam" id="PF10531">
    <property type="entry name" value="SLBB"/>
    <property type="match status" value="1"/>
</dbReference>
<dbReference type="PANTHER" id="PTHR33619:SF3">
    <property type="entry name" value="POLYSACCHARIDE EXPORT PROTEIN GFCE-RELATED"/>
    <property type="match status" value="1"/>
</dbReference>
<feature type="domain" description="Soluble ligand binding" evidence="4">
    <location>
        <begin position="119"/>
        <end position="171"/>
    </location>
</feature>
<keyword evidence="1 2" id="KW-0732">Signal</keyword>
<dbReference type="Proteomes" id="UP000192917">
    <property type="component" value="Unassembled WGS sequence"/>
</dbReference>
<sequence>MGVLRTIAAGLVCAAILAACGGGGGGGKALETAPQAVDINQTYKLDSGDRLRINVFGQPDVSGEFEIDSSGAINYPLLGPVQAKGETVEGLTKIIHDKLDANFIADPRVNVEVVNFRPFFILGEVNQPGQYPYTAGLTVRQAVALAGGYTRRASSSGIDLIRQTEKGPVTYDVNEDSVLLPGDTVEVPRRFF</sequence>
<organism evidence="5 6">
    <name type="scientific">Tistlia consotensis USBA 355</name>
    <dbReference type="NCBI Taxonomy" id="560819"/>
    <lineage>
        <taxon>Bacteria</taxon>
        <taxon>Pseudomonadati</taxon>
        <taxon>Pseudomonadota</taxon>
        <taxon>Alphaproteobacteria</taxon>
        <taxon>Rhodospirillales</taxon>
        <taxon>Rhodovibrionaceae</taxon>
        <taxon>Tistlia</taxon>
    </lineage>
</organism>
<keyword evidence="6" id="KW-1185">Reference proteome</keyword>
<accession>A0A1Y6CGK6</accession>
<evidence type="ECO:0000313" key="5">
    <source>
        <dbReference type="EMBL" id="SMF63041.1"/>
    </source>
</evidence>
<dbReference type="Gene3D" id="3.30.1950.10">
    <property type="entry name" value="wza like domain"/>
    <property type="match status" value="1"/>
</dbReference>
<dbReference type="Pfam" id="PF02563">
    <property type="entry name" value="Poly_export"/>
    <property type="match status" value="1"/>
</dbReference>
<evidence type="ECO:0000256" key="2">
    <source>
        <dbReference type="SAM" id="SignalP"/>
    </source>
</evidence>
<name>A0A1Y6CGK6_9PROT</name>
<gene>
    <name evidence="5" type="ORF">SAMN05428998_12465</name>
</gene>
<feature type="signal peptide" evidence="2">
    <location>
        <begin position="1"/>
        <end position="18"/>
    </location>
</feature>
<feature type="domain" description="Polysaccharide export protein N-terminal" evidence="3">
    <location>
        <begin position="40"/>
        <end position="113"/>
    </location>
</feature>